<dbReference type="SMART" id="SM00238">
    <property type="entry name" value="BIR"/>
    <property type="match status" value="1"/>
</dbReference>
<evidence type="ECO:0000313" key="4">
    <source>
        <dbReference type="Proteomes" id="UP001258017"/>
    </source>
</evidence>
<dbReference type="Pfam" id="PF00653">
    <property type="entry name" value="BIR"/>
    <property type="match status" value="1"/>
</dbReference>
<dbReference type="InterPro" id="IPR051190">
    <property type="entry name" value="Baculoviral_IAP"/>
</dbReference>
<dbReference type="PANTHER" id="PTHR46771">
    <property type="entry name" value="DETERIN"/>
    <property type="match status" value="1"/>
</dbReference>
<keyword evidence="1" id="KW-0479">Metal-binding</keyword>
<protein>
    <recommendedName>
        <fullName evidence="5">Baculoviral IAP repeat-containing protein 5</fullName>
    </recommendedName>
</protein>
<evidence type="ECO:0008006" key="5">
    <source>
        <dbReference type="Google" id="ProtNLM"/>
    </source>
</evidence>
<accession>A0AAD9RAV1</accession>
<evidence type="ECO:0000256" key="1">
    <source>
        <dbReference type="ARBA" id="ARBA00022723"/>
    </source>
</evidence>
<dbReference type="EMBL" id="JAIFRP010004412">
    <property type="protein sequence ID" value="KAK2575646.1"/>
    <property type="molecule type" value="Genomic_DNA"/>
</dbReference>
<reference evidence="3" key="2">
    <citation type="journal article" date="2023" name="Commun. Biol.">
        <title>Intrasexual cuticular hydrocarbon dimorphism in a wasp sheds light on hydrocarbon biosynthesis genes in Hymenoptera.</title>
        <authorList>
            <person name="Moris V.C."/>
            <person name="Podsiadlowski L."/>
            <person name="Martin S."/>
            <person name="Oeyen J.P."/>
            <person name="Donath A."/>
            <person name="Petersen M."/>
            <person name="Wilbrandt J."/>
            <person name="Misof B."/>
            <person name="Liedtke D."/>
            <person name="Thamm M."/>
            <person name="Scheiner R."/>
            <person name="Schmitt T."/>
            <person name="Niehuis O."/>
        </authorList>
    </citation>
    <scope>NUCLEOTIDE SEQUENCE</scope>
    <source>
        <strain evidence="3">GBR_01_08_01A</strain>
    </source>
</reference>
<organism evidence="3 4">
    <name type="scientific">Odynerus spinipes</name>
    <dbReference type="NCBI Taxonomy" id="1348599"/>
    <lineage>
        <taxon>Eukaryota</taxon>
        <taxon>Metazoa</taxon>
        <taxon>Ecdysozoa</taxon>
        <taxon>Arthropoda</taxon>
        <taxon>Hexapoda</taxon>
        <taxon>Insecta</taxon>
        <taxon>Pterygota</taxon>
        <taxon>Neoptera</taxon>
        <taxon>Endopterygota</taxon>
        <taxon>Hymenoptera</taxon>
        <taxon>Apocrita</taxon>
        <taxon>Aculeata</taxon>
        <taxon>Vespoidea</taxon>
        <taxon>Vespidae</taxon>
        <taxon>Eumeninae</taxon>
        <taxon>Odynerus</taxon>
    </lineage>
</organism>
<gene>
    <name evidence="3" type="ORF">KPH14_011909</name>
</gene>
<dbReference type="InterPro" id="IPR001370">
    <property type="entry name" value="BIR_rpt"/>
</dbReference>
<keyword evidence="4" id="KW-1185">Reference proteome</keyword>
<keyword evidence="2" id="KW-0862">Zinc</keyword>
<comment type="caution">
    <text evidence="3">The sequence shown here is derived from an EMBL/GenBank/DDBJ whole genome shotgun (WGS) entry which is preliminary data.</text>
</comment>
<dbReference type="PANTHER" id="PTHR46771:SF5">
    <property type="entry name" value="DETERIN"/>
    <property type="match status" value="1"/>
</dbReference>
<proteinExistence type="predicted"/>
<name>A0AAD9RAV1_9HYME</name>
<sequence length="150" mass="17321">MDLLPATSSLFWKSVRLGTFQDWPYQSSKDVCSPERMAAAGFFSIRTDDEPDLVECFICSKQLDGWEPTDDPWKEHKDHQPSCAFVKLQKQDECLWTVYELFELIKVYNIKEMEGALKSAKEKIMEEAAKHAEEVPLLFKGLRKNKRGGN</sequence>
<evidence type="ECO:0000256" key="2">
    <source>
        <dbReference type="ARBA" id="ARBA00022833"/>
    </source>
</evidence>
<dbReference type="GO" id="GO:0046872">
    <property type="term" value="F:metal ion binding"/>
    <property type="evidence" value="ECO:0007669"/>
    <property type="project" value="UniProtKB-KW"/>
</dbReference>
<reference evidence="3" key="1">
    <citation type="submission" date="2021-08" db="EMBL/GenBank/DDBJ databases">
        <authorList>
            <person name="Misof B."/>
            <person name="Oliver O."/>
            <person name="Podsiadlowski L."/>
            <person name="Donath A."/>
            <person name="Peters R."/>
            <person name="Mayer C."/>
            <person name="Rust J."/>
            <person name="Gunkel S."/>
            <person name="Lesny P."/>
            <person name="Martin S."/>
            <person name="Oeyen J.P."/>
            <person name="Petersen M."/>
            <person name="Panagiotis P."/>
            <person name="Wilbrandt J."/>
            <person name="Tanja T."/>
        </authorList>
    </citation>
    <scope>NUCLEOTIDE SEQUENCE</scope>
    <source>
        <strain evidence="3">GBR_01_08_01A</strain>
        <tissue evidence="3">Thorax + abdomen</tissue>
    </source>
</reference>
<dbReference type="Proteomes" id="UP001258017">
    <property type="component" value="Unassembled WGS sequence"/>
</dbReference>
<dbReference type="Gene3D" id="1.10.1170.10">
    <property type="entry name" value="Inhibitor Of Apoptosis Protein (2mihbC-IAP-1), Chain A"/>
    <property type="match status" value="1"/>
</dbReference>
<evidence type="ECO:0000313" key="3">
    <source>
        <dbReference type="EMBL" id="KAK2575646.1"/>
    </source>
</evidence>
<dbReference type="SUPFAM" id="SSF57924">
    <property type="entry name" value="Inhibitor of apoptosis (IAP) repeat"/>
    <property type="match status" value="1"/>
</dbReference>
<dbReference type="PROSITE" id="PS50143">
    <property type="entry name" value="BIR_REPEAT_2"/>
    <property type="match status" value="1"/>
</dbReference>
<dbReference type="CDD" id="cd00022">
    <property type="entry name" value="BIR"/>
    <property type="match status" value="1"/>
</dbReference>
<dbReference type="AlphaFoldDB" id="A0AAD9RAV1"/>